<dbReference type="Proteomes" id="UP000827153">
    <property type="component" value="Segment"/>
</dbReference>
<evidence type="ECO:0000256" key="5">
    <source>
        <dbReference type="ARBA" id="ARBA00022562"/>
    </source>
</evidence>
<evidence type="ECO:0000256" key="10">
    <source>
        <dbReference type="ARBA" id="ARBA00023296"/>
    </source>
</evidence>
<keyword evidence="7" id="KW-1161">Viral attachment to host cell</keyword>
<evidence type="ECO:0000256" key="3">
    <source>
        <dbReference type="ARBA" id="ARBA00006685"/>
    </source>
</evidence>
<name>A0ABX8SNB2_9ADEN</name>
<dbReference type="PRINTS" id="PR00307">
    <property type="entry name" value="ADENOVSFIBRE"/>
</dbReference>
<keyword evidence="12" id="KW-1185">Reference proteome</keyword>
<sequence length="343" mass="37570">MAGRKRSAPANEETTENFNWVYPFQSDQNYSVTPPFIRVGPGLTVDNLTLQLKIGSGLYFNKKGQLVVAGAEVKGLDPITVADNTIGLKFSDYFFLSGGLLDVPRPNAPIFIQNNKLEVKAGNGVGIQNEQLECTLKFSAPLERTEVNNVEIKAGNGVGNRNNQLECTLDFVPPLRRDGEHVYLDSASRALSLSSVPDDTSETIALSTKTGRHLICKIITTGRLKHFELYNAFDIREAENRDTAGTSSRVDFLPKLELHYDDFERGNSGSDLLVPLTGNLSIGPASVPVLVNILAEDVNSAFAVLSITENLQKVYLILQGAQSWAETFKKIAIVNKPCFFCIS</sequence>
<dbReference type="SUPFAM" id="SSF51225">
    <property type="entry name" value="Fibre shaft of virus attachment proteins"/>
    <property type="match status" value="1"/>
</dbReference>
<keyword evidence="8" id="KW-0946">Virion</keyword>
<proteinExistence type="inferred from homology"/>
<evidence type="ECO:0000256" key="1">
    <source>
        <dbReference type="ARBA" id="ARBA00004147"/>
    </source>
</evidence>
<reference evidence="11 12" key="1">
    <citation type="submission" date="2021-07" db="EMBL/GenBank/DDBJ databases">
        <title>Genomic characterization of psittacine adenovirus 2, a siadenovirus determined from a moribund African grey parrot (Psittacus erithacus).</title>
        <authorList>
            <person name="Surphlis A.C."/>
            <person name="Dill-Okubo J.A."/>
            <person name="Harrach B."/>
            <person name="Waltzek T.B."/>
            <person name="Subramaniam K."/>
        </authorList>
    </citation>
    <scope>NUCLEOTIDE SEQUENCE [LARGE SCALE GENOMIC DNA]</scope>
    <source>
        <strain evidence="11 12">WVL19065-01E</strain>
    </source>
</reference>
<keyword evidence="4" id="KW-0167">Capsid protein</keyword>
<evidence type="ECO:0000256" key="8">
    <source>
        <dbReference type="ARBA" id="ARBA00022844"/>
    </source>
</evidence>
<keyword evidence="5" id="KW-1048">Host nucleus</keyword>
<evidence type="ECO:0000256" key="4">
    <source>
        <dbReference type="ARBA" id="ARBA00022561"/>
    </source>
</evidence>
<dbReference type="Gene3D" id="2.10.25.20">
    <property type="entry name" value="reovirus attachment protein sigma1, domain 1"/>
    <property type="match status" value="1"/>
</dbReference>
<organism evidence="11 12">
    <name type="scientific">Psittacine adenovirus 2</name>
    <dbReference type="NCBI Taxonomy" id="1301246"/>
    <lineage>
        <taxon>Viruses</taxon>
        <taxon>Varidnaviria</taxon>
        <taxon>Bamfordvirae</taxon>
        <taxon>Preplasmiviricota</taxon>
        <taxon>Polisuviricotina</taxon>
        <taxon>Pharingeaviricetes</taxon>
        <taxon>Rowavirales</taxon>
        <taxon>Adenoviridae</taxon>
        <taxon>Siadenovirus</taxon>
        <taxon>Siadenovirus cinerei</taxon>
    </lineage>
</organism>
<keyword evidence="6" id="KW-0945">Host-virus interaction</keyword>
<evidence type="ECO:0000256" key="9">
    <source>
        <dbReference type="ARBA" id="ARBA00022921"/>
    </source>
</evidence>
<accession>A0ABX8SNB2</accession>
<evidence type="ECO:0000313" key="11">
    <source>
        <dbReference type="EMBL" id="QXX30967.1"/>
    </source>
</evidence>
<dbReference type="InterPro" id="IPR009013">
    <property type="entry name" value="Attachment_protein_shaft_sf"/>
</dbReference>
<dbReference type="InterPro" id="IPR000931">
    <property type="entry name" value="Adeno_fibre"/>
</dbReference>
<comment type="similarity">
    <text evidence="3">Belongs to the adenoviridae fiber family.</text>
</comment>
<protein>
    <submittedName>
        <fullName evidence="11">Fiber</fullName>
    </submittedName>
</protein>
<evidence type="ECO:0000256" key="2">
    <source>
        <dbReference type="ARBA" id="ARBA00004328"/>
    </source>
</evidence>
<dbReference type="EMBL" id="MZ562791">
    <property type="protein sequence ID" value="QXX30967.1"/>
    <property type="molecule type" value="Genomic_DNA"/>
</dbReference>
<keyword evidence="9" id="KW-0426">Late protein</keyword>
<comment type="subcellular location">
    <subcellularLocation>
        <location evidence="1">Host nucleus</location>
    </subcellularLocation>
    <subcellularLocation>
        <location evidence="2">Virion</location>
    </subcellularLocation>
</comment>
<evidence type="ECO:0000313" key="12">
    <source>
        <dbReference type="Proteomes" id="UP000827153"/>
    </source>
</evidence>
<keyword evidence="10" id="KW-1160">Virus entry into host cell</keyword>
<evidence type="ECO:0000256" key="7">
    <source>
        <dbReference type="ARBA" id="ARBA00022804"/>
    </source>
</evidence>
<evidence type="ECO:0000256" key="6">
    <source>
        <dbReference type="ARBA" id="ARBA00022581"/>
    </source>
</evidence>